<keyword evidence="2" id="KW-1185">Reference proteome</keyword>
<name>A0A1I2ZRV9_9FIRM</name>
<dbReference type="AlphaFoldDB" id="A0A1I2ZRV9"/>
<dbReference type="EMBL" id="FOOX01000036">
    <property type="protein sequence ID" value="SFH40355.1"/>
    <property type="molecule type" value="Genomic_DNA"/>
</dbReference>
<dbReference type="Proteomes" id="UP000199337">
    <property type="component" value="Unassembled WGS sequence"/>
</dbReference>
<gene>
    <name evidence="1" type="ORF">SAMN05660649_05084</name>
</gene>
<protein>
    <submittedName>
        <fullName evidence="1">Uncharacterized protein</fullName>
    </submittedName>
</protein>
<evidence type="ECO:0000313" key="1">
    <source>
        <dbReference type="EMBL" id="SFH40355.1"/>
    </source>
</evidence>
<sequence length="40" mass="4112">MKAVAFFMGLGAILALLAGLCGKHAKDIYNFAVGQGVTLT</sequence>
<proteinExistence type="predicted"/>
<evidence type="ECO:0000313" key="2">
    <source>
        <dbReference type="Proteomes" id="UP000199337"/>
    </source>
</evidence>
<reference evidence="2" key="1">
    <citation type="submission" date="2016-10" db="EMBL/GenBank/DDBJ databases">
        <authorList>
            <person name="Varghese N."/>
            <person name="Submissions S."/>
        </authorList>
    </citation>
    <scope>NUCLEOTIDE SEQUENCE [LARGE SCALE GENOMIC DNA]</scope>
    <source>
        <strain evidence="2">DSM 17038</strain>
    </source>
</reference>
<accession>A0A1I2ZRV9</accession>
<organism evidence="1 2">
    <name type="scientific">Desulfotruncus arcticus DSM 17038</name>
    <dbReference type="NCBI Taxonomy" id="1121424"/>
    <lineage>
        <taxon>Bacteria</taxon>
        <taxon>Bacillati</taxon>
        <taxon>Bacillota</taxon>
        <taxon>Clostridia</taxon>
        <taxon>Eubacteriales</taxon>
        <taxon>Desulfallaceae</taxon>
        <taxon>Desulfotruncus</taxon>
    </lineage>
</organism>
<dbReference type="RefSeq" id="WP_274377593.1">
    <property type="nucleotide sequence ID" value="NZ_FOOX01000036.1"/>
</dbReference>
<dbReference type="STRING" id="341036.SAMN05660649_05084"/>